<dbReference type="EMBL" id="JAAFAN010000007">
    <property type="protein sequence ID" value="NDO88501.1"/>
    <property type="molecule type" value="Genomic_DNA"/>
</dbReference>
<accession>A0ABX0B899</accession>
<sequence length="245" mass="26900">MSNNAMSPSAHEHSLSTANVQTAGSTHEIKCPSCGQQFSIDEAGYAQIVDQVRNEEFQRDLAERLALAAKEKEAALEVATAKAAQEAETERAKLDARILELQGELRNASAQKKLEVELAKAESDRERGRLKAELARAKDQLETAMRTQHLQADRELTEGRGEGRGDRRTRGSAEGRRDREDSRGPVRRRDGREGARRAEALTRVEVDRDGAALEEPGRAVRGGDQGPRGCREAKAATVRPKALAR</sequence>
<evidence type="ECO:0000313" key="3">
    <source>
        <dbReference type="Proteomes" id="UP000471672"/>
    </source>
</evidence>
<organism evidence="2 3">
    <name type="scientific">Cellulosimicrobium composti</name>
    <dbReference type="NCBI Taxonomy" id="2672572"/>
    <lineage>
        <taxon>Bacteria</taxon>
        <taxon>Bacillati</taxon>
        <taxon>Actinomycetota</taxon>
        <taxon>Actinomycetes</taxon>
        <taxon>Micrococcales</taxon>
        <taxon>Promicromonosporaceae</taxon>
        <taxon>Cellulosimicrobium</taxon>
    </lineage>
</organism>
<feature type="region of interest" description="Disordered" evidence="1">
    <location>
        <begin position="1"/>
        <end position="32"/>
    </location>
</feature>
<gene>
    <name evidence="2" type="ORF">GYH36_03290</name>
</gene>
<feature type="compositionally biased region" description="Basic and acidic residues" evidence="1">
    <location>
        <begin position="151"/>
        <end position="218"/>
    </location>
</feature>
<reference evidence="2 3" key="1">
    <citation type="journal article" date="2021" name="Arch. Microbiol.">
        <title>Cellulosimicrobium fucosivorans sp. nov., isolated from San Elijo Lagoon, contains a fucose metabolic pathway linked to carotenoid production.</title>
        <authorList>
            <person name="Aviles F.A."/>
            <person name="Kyndt J.A."/>
        </authorList>
    </citation>
    <scope>NUCLEOTIDE SEQUENCE [LARGE SCALE GENOMIC DNA]</scope>
    <source>
        <strain evidence="2 3">SE3</strain>
    </source>
</reference>
<evidence type="ECO:0008006" key="4">
    <source>
        <dbReference type="Google" id="ProtNLM"/>
    </source>
</evidence>
<feature type="compositionally biased region" description="Basic and acidic residues" evidence="1">
    <location>
        <begin position="121"/>
        <end position="141"/>
    </location>
</feature>
<comment type="caution">
    <text evidence="2">The sequence shown here is derived from an EMBL/GenBank/DDBJ whole genome shotgun (WGS) entry which is preliminary data.</text>
</comment>
<evidence type="ECO:0000313" key="2">
    <source>
        <dbReference type="EMBL" id="NDO88501.1"/>
    </source>
</evidence>
<proteinExistence type="predicted"/>
<dbReference type="Proteomes" id="UP000471672">
    <property type="component" value="Unassembled WGS sequence"/>
</dbReference>
<name>A0ABX0B899_9MICO</name>
<evidence type="ECO:0000256" key="1">
    <source>
        <dbReference type="SAM" id="MobiDB-lite"/>
    </source>
</evidence>
<keyword evidence="3" id="KW-1185">Reference proteome</keyword>
<feature type="region of interest" description="Disordered" evidence="1">
    <location>
        <begin position="121"/>
        <end position="245"/>
    </location>
</feature>
<feature type="compositionally biased region" description="Polar residues" evidence="1">
    <location>
        <begin position="15"/>
        <end position="25"/>
    </location>
</feature>
<dbReference type="RefSeq" id="WP_162289099.1">
    <property type="nucleotide sequence ID" value="NZ_JAAFAN010000007.1"/>
</dbReference>
<protein>
    <recommendedName>
        <fullName evidence="4">DUF2130 domain-containing protein</fullName>
    </recommendedName>
</protein>